<evidence type="ECO:0000313" key="2">
    <source>
        <dbReference type="Proteomes" id="UP000501076"/>
    </source>
</evidence>
<gene>
    <name evidence="1" type="ORF">FDZ14_29780</name>
</gene>
<protein>
    <submittedName>
        <fullName evidence="1">Uncharacterized protein</fullName>
    </submittedName>
</protein>
<evidence type="ECO:0000313" key="1">
    <source>
        <dbReference type="EMBL" id="QJX80286.1"/>
    </source>
</evidence>
<dbReference type="EMBL" id="CP045273">
    <property type="protein sequence ID" value="QJX80286.1"/>
    <property type="molecule type" value="Genomic_DNA"/>
</dbReference>
<keyword evidence="1" id="KW-0614">Plasmid</keyword>
<sequence>MSINYSRTDQKLLNLAKFYVETEGKLKEAMFLMESYNYSEDEELIQALKVKNIQDLLELISDNINKIMKQTGKEEIKDIKSFCEQILGGIGANIMSEKSVRDDLQGLKNFNVADWS</sequence>
<dbReference type="AlphaFoldDB" id="A0A6M6E3K1"/>
<reference evidence="1 2" key="1">
    <citation type="submission" date="2019-10" db="EMBL/GenBank/DDBJ databases">
        <title>Complete genome sequences for adaption low water activity.</title>
        <authorList>
            <person name="Zhao L."/>
            <person name="Zhong J."/>
        </authorList>
    </citation>
    <scope>NUCLEOTIDE SEQUENCE [LARGE SCALE GENOMIC DNA]</scope>
    <source>
        <strain evidence="1 2">FDU301</strain>
        <plasmid evidence="2">pfdu301a</plasmid>
    </source>
</reference>
<dbReference type="RefSeq" id="WP_171778271.1">
    <property type="nucleotide sequence ID" value="NZ_CP045273.1"/>
</dbReference>
<name>A0A6M6E3K1_PRIMG</name>
<proteinExistence type="predicted"/>
<organism evidence="1 2">
    <name type="scientific">Priestia megaterium</name>
    <name type="common">Bacillus megaterium</name>
    <dbReference type="NCBI Taxonomy" id="1404"/>
    <lineage>
        <taxon>Bacteria</taxon>
        <taxon>Bacillati</taxon>
        <taxon>Bacillota</taxon>
        <taxon>Bacilli</taxon>
        <taxon>Bacillales</taxon>
        <taxon>Bacillaceae</taxon>
        <taxon>Priestia</taxon>
    </lineage>
</organism>
<accession>A0A6M6E3K1</accession>
<dbReference type="Proteomes" id="UP000501076">
    <property type="component" value="Plasmid pFDU301A"/>
</dbReference>
<geneLocation type="plasmid" evidence="2">
    <name>pfdu301a</name>
</geneLocation>